<name>A0A9D4ULI9_ADICA</name>
<dbReference type="Pfam" id="PF00072">
    <property type="entry name" value="Response_reg"/>
    <property type="match status" value="1"/>
</dbReference>
<dbReference type="InterPro" id="IPR011006">
    <property type="entry name" value="CheY-like_superfamily"/>
</dbReference>
<dbReference type="OrthoDB" id="60033at2759"/>
<dbReference type="PANTHER" id="PTHR43874:SF147">
    <property type="entry name" value="TYPE-A RESPONSE REGULATOR"/>
    <property type="match status" value="1"/>
</dbReference>
<keyword evidence="1" id="KW-0902">Two-component regulatory system</keyword>
<evidence type="ECO:0000259" key="3">
    <source>
        <dbReference type="PROSITE" id="PS50110"/>
    </source>
</evidence>
<keyword evidence="2" id="KW-0597">Phosphoprotein</keyword>
<proteinExistence type="predicted"/>
<reference evidence="4" key="1">
    <citation type="submission" date="2021-01" db="EMBL/GenBank/DDBJ databases">
        <title>Adiantum capillus-veneris genome.</title>
        <authorList>
            <person name="Fang Y."/>
            <person name="Liao Q."/>
        </authorList>
    </citation>
    <scope>NUCLEOTIDE SEQUENCE</scope>
    <source>
        <strain evidence="4">H3</strain>
        <tissue evidence="4">Leaf</tissue>
    </source>
</reference>
<protein>
    <recommendedName>
        <fullName evidence="3">Response regulatory domain-containing protein</fullName>
    </recommendedName>
</protein>
<comment type="caution">
    <text evidence="4">The sequence shown here is derived from an EMBL/GenBank/DDBJ whole genome shotgun (WGS) entry which is preliminary data.</text>
</comment>
<feature type="domain" description="Response regulatory" evidence="3">
    <location>
        <begin position="114"/>
        <end position="237"/>
    </location>
</feature>
<evidence type="ECO:0000313" key="4">
    <source>
        <dbReference type="EMBL" id="KAI5070125.1"/>
    </source>
</evidence>
<dbReference type="GO" id="GO:0009736">
    <property type="term" value="P:cytokinin-activated signaling pathway"/>
    <property type="evidence" value="ECO:0007669"/>
    <property type="project" value="InterPro"/>
</dbReference>
<dbReference type="Gene3D" id="3.40.50.2300">
    <property type="match status" value="1"/>
</dbReference>
<dbReference type="EMBL" id="JABFUD020000014">
    <property type="protein sequence ID" value="KAI5070125.1"/>
    <property type="molecule type" value="Genomic_DNA"/>
</dbReference>
<feature type="modified residue" description="4-aspartylphosphate" evidence="2">
    <location>
        <position position="170"/>
    </location>
</feature>
<evidence type="ECO:0000313" key="5">
    <source>
        <dbReference type="Proteomes" id="UP000886520"/>
    </source>
</evidence>
<dbReference type="Proteomes" id="UP000886520">
    <property type="component" value="Chromosome 14"/>
</dbReference>
<accession>A0A9D4ULI9</accession>
<dbReference type="SUPFAM" id="SSF52172">
    <property type="entry name" value="CheY-like"/>
    <property type="match status" value="1"/>
</dbReference>
<dbReference type="InterPro" id="IPR045279">
    <property type="entry name" value="ARR-like"/>
</dbReference>
<dbReference type="AlphaFoldDB" id="A0A9D4ULI9"/>
<dbReference type="GO" id="GO:0000160">
    <property type="term" value="P:phosphorelay signal transduction system"/>
    <property type="evidence" value="ECO:0007669"/>
    <property type="project" value="UniProtKB-KW"/>
</dbReference>
<evidence type="ECO:0000256" key="2">
    <source>
        <dbReference type="PROSITE-ProRule" id="PRU00169"/>
    </source>
</evidence>
<dbReference type="CDD" id="cd17581">
    <property type="entry name" value="REC_typeA_ARR"/>
    <property type="match status" value="1"/>
</dbReference>
<evidence type="ECO:0000256" key="1">
    <source>
        <dbReference type="ARBA" id="ARBA00023012"/>
    </source>
</evidence>
<organism evidence="4 5">
    <name type="scientific">Adiantum capillus-veneris</name>
    <name type="common">Maidenhair fern</name>
    <dbReference type="NCBI Taxonomy" id="13818"/>
    <lineage>
        <taxon>Eukaryota</taxon>
        <taxon>Viridiplantae</taxon>
        <taxon>Streptophyta</taxon>
        <taxon>Embryophyta</taxon>
        <taxon>Tracheophyta</taxon>
        <taxon>Polypodiopsida</taxon>
        <taxon>Polypodiidae</taxon>
        <taxon>Polypodiales</taxon>
        <taxon>Pteridineae</taxon>
        <taxon>Pteridaceae</taxon>
        <taxon>Vittarioideae</taxon>
        <taxon>Adiantum</taxon>
    </lineage>
</organism>
<keyword evidence="5" id="KW-1185">Reference proteome</keyword>
<gene>
    <name evidence="4" type="ORF">GOP47_0014468</name>
</gene>
<dbReference type="SMART" id="SM00448">
    <property type="entry name" value="REC"/>
    <property type="match status" value="1"/>
</dbReference>
<dbReference type="PANTHER" id="PTHR43874">
    <property type="entry name" value="TWO-COMPONENT RESPONSE REGULATOR"/>
    <property type="match status" value="1"/>
</dbReference>
<sequence length="276" mass="30498">MSTAPIDTSLARAPHSNERYSLASSYADLASHRNKEQVASTHYLTQVSFLRTLIRALCITMAASESDREVPEALKPIEILSWSDQRKSAGLSNSEAVTLKSVEEVNTPSLTEVHVLAVDDSVLDRKMIERLLRTSSYKVTTVDSGNKALEVLGIEGSLGLQINISLIITDYCMPGMTGYELLKRIKETSALKEIPVVIMSSENVPNRIQRCLEEGAKEFIMKPVQLADVERLKSHIQSTCHIDQPSSLCNKRKFGSDGFEVQNPGRRPRLGELAVA</sequence>
<dbReference type="PROSITE" id="PS50110">
    <property type="entry name" value="RESPONSE_REGULATORY"/>
    <property type="match status" value="1"/>
</dbReference>
<dbReference type="InterPro" id="IPR001789">
    <property type="entry name" value="Sig_transdc_resp-reg_receiver"/>
</dbReference>